<dbReference type="PANTHER" id="PTHR34835:SF81">
    <property type="entry name" value="OS06G0475900 PROTEIN"/>
    <property type="match status" value="1"/>
</dbReference>
<organism evidence="2 3">
    <name type="scientific">Zostera marina</name>
    <name type="common">Eelgrass</name>
    <dbReference type="NCBI Taxonomy" id="29655"/>
    <lineage>
        <taxon>Eukaryota</taxon>
        <taxon>Viridiplantae</taxon>
        <taxon>Streptophyta</taxon>
        <taxon>Embryophyta</taxon>
        <taxon>Tracheophyta</taxon>
        <taxon>Spermatophyta</taxon>
        <taxon>Magnoliopsida</taxon>
        <taxon>Liliopsida</taxon>
        <taxon>Zosteraceae</taxon>
        <taxon>Zostera</taxon>
    </lineage>
</organism>
<reference evidence="3" key="1">
    <citation type="journal article" date="2016" name="Nature">
        <title>The genome of the seagrass Zostera marina reveals angiosperm adaptation to the sea.</title>
        <authorList>
            <person name="Olsen J.L."/>
            <person name="Rouze P."/>
            <person name="Verhelst B."/>
            <person name="Lin Y.-C."/>
            <person name="Bayer T."/>
            <person name="Collen J."/>
            <person name="Dattolo E."/>
            <person name="De Paoli E."/>
            <person name="Dittami S."/>
            <person name="Maumus F."/>
            <person name="Michel G."/>
            <person name="Kersting A."/>
            <person name="Lauritano C."/>
            <person name="Lohaus R."/>
            <person name="Toepel M."/>
            <person name="Tonon T."/>
            <person name="Vanneste K."/>
            <person name="Amirebrahimi M."/>
            <person name="Brakel J."/>
            <person name="Bostroem C."/>
            <person name="Chovatia M."/>
            <person name="Grimwood J."/>
            <person name="Jenkins J.W."/>
            <person name="Jueterbock A."/>
            <person name="Mraz A."/>
            <person name="Stam W.T."/>
            <person name="Tice H."/>
            <person name="Bornberg-Bauer E."/>
            <person name="Green P.J."/>
            <person name="Pearson G.A."/>
            <person name="Procaccini G."/>
            <person name="Duarte C.M."/>
            <person name="Schmutz J."/>
            <person name="Reusch T.B.H."/>
            <person name="Van de Peer Y."/>
        </authorList>
    </citation>
    <scope>NUCLEOTIDE SEQUENCE [LARGE SCALE GENOMIC DNA]</scope>
    <source>
        <strain evidence="3">cv. Finnish</strain>
    </source>
</reference>
<dbReference type="OrthoDB" id="723791at2759"/>
<dbReference type="PANTHER" id="PTHR34835">
    <property type="entry name" value="OS07G0283600 PROTEIN-RELATED"/>
    <property type="match status" value="1"/>
</dbReference>
<dbReference type="AlphaFoldDB" id="A0A0K9P9G6"/>
<name>A0A0K9P9G6_ZOSMR</name>
<keyword evidence="3" id="KW-1185">Reference proteome</keyword>
<proteinExistence type="predicted"/>
<accession>A0A0K9P9G6</accession>
<dbReference type="EMBL" id="LFYR01001087">
    <property type="protein sequence ID" value="KMZ64912.1"/>
    <property type="molecule type" value="Genomic_DNA"/>
</dbReference>
<dbReference type="Proteomes" id="UP000036987">
    <property type="component" value="Unassembled WGS sequence"/>
</dbReference>
<feature type="region of interest" description="Disordered" evidence="1">
    <location>
        <begin position="1"/>
        <end position="33"/>
    </location>
</feature>
<evidence type="ECO:0000313" key="2">
    <source>
        <dbReference type="EMBL" id="KMZ64912.1"/>
    </source>
</evidence>
<gene>
    <name evidence="2" type="ORF">ZOSMA_344G00020</name>
</gene>
<comment type="caution">
    <text evidence="2">The sequence shown here is derived from an EMBL/GenBank/DDBJ whole genome shotgun (WGS) entry which is preliminary data.</text>
</comment>
<protein>
    <submittedName>
        <fullName evidence="2">Uncharacterized protein</fullName>
    </submittedName>
</protein>
<evidence type="ECO:0000256" key="1">
    <source>
        <dbReference type="SAM" id="MobiDB-lite"/>
    </source>
</evidence>
<evidence type="ECO:0000313" key="3">
    <source>
        <dbReference type="Proteomes" id="UP000036987"/>
    </source>
</evidence>
<sequence>MRKDKGKAKQIADDGSNTSLDAQRKEKTKIKKSTVSSSADTKLSFPREITRGAGTFASLIQHRCRIATYITAMKDAVLEDKDAIKALQSQSKIRCASEENVDDLCRLWLVLLFSTFLLPSSKMGLNGRVLSYIDNLNELHLINWAECVRYLIFLNMSDCKRVVLKCEEDKIISKPYLFGCALVLNIWLRERAILWVKLNPKAVHVYEKW</sequence>